<dbReference type="EMBL" id="JAUTXU010000340">
    <property type="protein sequence ID" value="KAK3684527.1"/>
    <property type="molecule type" value="Genomic_DNA"/>
</dbReference>
<keyword evidence="2" id="KW-1185">Reference proteome</keyword>
<dbReference type="Proteomes" id="UP001281147">
    <property type="component" value="Unassembled WGS sequence"/>
</dbReference>
<organism evidence="1 2">
    <name type="scientific">Vermiconidia calcicola</name>
    <dbReference type="NCBI Taxonomy" id="1690605"/>
    <lineage>
        <taxon>Eukaryota</taxon>
        <taxon>Fungi</taxon>
        <taxon>Dikarya</taxon>
        <taxon>Ascomycota</taxon>
        <taxon>Pezizomycotina</taxon>
        <taxon>Dothideomycetes</taxon>
        <taxon>Dothideomycetidae</taxon>
        <taxon>Mycosphaerellales</taxon>
        <taxon>Extremaceae</taxon>
        <taxon>Vermiconidia</taxon>
    </lineage>
</organism>
<reference evidence="1" key="1">
    <citation type="submission" date="2023-07" db="EMBL/GenBank/DDBJ databases">
        <title>Black Yeasts Isolated from many extreme environments.</title>
        <authorList>
            <person name="Coleine C."/>
            <person name="Stajich J.E."/>
            <person name="Selbmann L."/>
        </authorList>
    </citation>
    <scope>NUCLEOTIDE SEQUENCE</scope>
    <source>
        <strain evidence="1">CCFEE 5714</strain>
    </source>
</reference>
<protein>
    <submittedName>
        <fullName evidence="1">Uncharacterized protein</fullName>
    </submittedName>
</protein>
<sequence length="198" mass="21650">MNAFHTYCDSDSLLESATYVFYDLQLRYRELITTRSTDQLLHHARQAVSPWGCRSAEVHVIAHWAPVEEDSDSDSEAGSEDGSEDGEQNGEHDGEHDGEQDGEHGAYGDLHREIRLLTACSRRADEQVADLRDADFQVTDLQAADFQAALRRAAVVSVTGLQAALVQPTISKDASQSSVENGTVEEAEASVIQAVAVY</sequence>
<gene>
    <name evidence="1" type="ORF">LTR37_020202</name>
</gene>
<comment type="caution">
    <text evidence="1">The sequence shown here is derived from an EMBL/GenBank/DDBJ whole genome shotgun (WGS) entry which is preliminary data.</text>
</comment>
<proteinExistence type="predicted"/>
<evidence type="ECO:0000313" key="1">
    <source>
        <dbReference type="EMBL" id="KAK3684527.1"/>
    </source>
</evidence>
<accession>A0ACC3MBZ3</accession>
<name>A0ACC3MBZ3_9PEZI</name>
<evidence type="ECO:0000313" key="2">
    <source>
        <dbReference type="Proteomes" id="UP001281147"/>
    </source>
</evidence>